<dbReference type="EMBL" id="CAJNOM010002809">
    <property type="protein sequence ID" value="CAF1637907.1"/>
    <property type="molecule type" value="Genomic_DNA"/>
</dbReference>
<comment type="caution">
    <text evidence="3">The sequence shown here is derived from an EMBL/GenBank/DDBJ whole genome shotgun (WGS) entry which is preliminary data.</text>
</comment>
<reference evidence="3" key="1">
    <citation type="submission" date="2021-02" db="EMBL/GenBank/DDBJ databases">
        <authorList>
            <person name="Nowell W R."/>
        </authorList>
    </citation>
    <scope>NUCLEOTIDE SEQUENCE</scope>
</reference>
<dbReference type="Proteomes" id="UP000663877">
    <property type="component" value="Unassembled WGS sequence"/>
</dbReference>
<sequence length="35" mass="3832">MSSTHAHTTGDNIAEQAIDKRDDDIAELIYENGSI</sequence>
<accession>A0A816DJ60</accession>
<protein>
    <submittedName>
        <fullName evidence="3">Uncharacterized protein</fullName>
    </submittedName>
</protein>
<dbReference type="EMBL" id="CAJNOI010002487">
    <property type="protein sequence ID" value="CAF1478364.1"/>
    <property type="molecule type" value="Genomic_DNA"/>
</dbReference>
<organism evidence="3 4">
    <name type="scientific">Adineta steineri</name>
    <dbReference type="NCBI Taxonomy" id="433720"/>
    <lineage>
        <taxon>Eukaryota</taxon>
        <taxon>Metazoa</taxon>
        <taxon>Spiralia</taxon>
        <taxon>Gnathifera</taxon>
        <taxon>Rotifera</taxon>
        <taxon>Eurotatoria</taxon>
        <taxon>Bdelloidea</taxon>
        <taxon>Adinetida</taxon>
        <taxon>Adinetidae</taxon>
        <taxon>Adineta</taxon>
    </lineage>
</organism>
<dbReference type="Proteomes" id="UP000663832">
    <property type="component" value="Unassembled WGS sequence"/>
</dbReference>
<gene>
    <name evidence="2" type="ORF">BJG266_LOCUS41924</name>
    <name evidence="3" type="ORF">QVE165_LOCUS58803</name>
</gene>
<name>A0A816DJ60_9BILA</name>
<evidence type="ECO:0000313" key="4">
    <source>
        <dbReference type="Proteomes" id="UP000663832"/>
    </source>
</evidence>
<evidence type="ECO:0000256" key="1">
    <source>
        <dbReference type="SAM" id="MobiDB-lite"/>
    </source>
</evidence>
<evidence type="ECO:0000313" key="3">
    <source>
        <dbReference type="EMBL" id="CAF1637907.1"/>
    </source>
</evidence>
<feature type="compositionally biased region" description="Polar residues" evidence="1">
    <location>
        <begin position="1"/>
        <end position="11"/>
    </location>
</feature>
<feature type="non-terminal residue" evidence="3">
    <location>
        <position position="35"/>
    </location>
</feature>
<evidence type="ECO:0000313" key="2">
    <source>
        <dbReference type="EMBL" id="CAF1478364.1"/>
    </source>
</evidence>
<dbReference type="AlphaFoldDB" id="A0A816DJ60"/>
<keyword evidence="4" id="KW-1185">Reference proteome</keyword>
<feature type="region of interest" description="Disordered" evidence="1">
    <location>
        <begin position="1"/>
        <end position="20"/>
    </location>
</feature>
<proteinExistence type="predicted"/>